<evidence type="ECO:0000313" key="9">
    <source>
        <dbReference type="EMBL" id="WPJ94444.1"/>
    </source>
</evidence>
<keyword evidence="4 6" id="KW-0269">Exonuclease</keyword>
<reference evidence="9 10" key="1">
    <citation type="submission" date="2023-11" db="EMBL/GenBank/DDBJ databases">
        <title>Coraliomargarita sp. nov., isolated from marine algae.</title>
        <authorList>
            <person name="Lee J.K."/>
            <person name="Baek J.H."/>
            <person name="Kim J.M."/>
            <person name="Choi D.G."/>
            <person name="Jeon C.O."/>
        </authorList>
    </citation>
    <scope>NUCLEOTIDE SEQUENCE [LARGE SCALE GENOMIC DNA]</scope>
    <source>
        <strain evidence="9 10">J2-16</strain>
    </source>
</reference>
<keyword evidence="5 6" id="KW-0694">RNA-binding</keyword>
<evidence type="ECO:0000256" key="1">
    <source>
        <dbReference type="ARBA" id="ARBA00022490"/>
    </source>
</evidence>
<accession>A0ABZ0RNB5</accession>
<gene>
    <name evidence="6 9" type="primary">rnr</name>
    <name evidence="9" type="ORF">SH580_13475</name>
</gene>
<dbReference type="InterPro" id="IPR001900">
    <property type="entry name" value="RNase_II/R"/>
</dbReference>
<dbReference type="Pfam" id="PF08206">
    <property type="entry name" value="OB_RNB"/>
    <property type="match status" value="1"/>
</dbReference>
<dbReference type="InterPro" id="IPR040476">
    <property type="entry name" value="CSD2"/>
</dbReference>
<organism evidence="9 10">
    <name type="scientific">Coraliomargarita algicola</name>
    <dbReference type="NCBI Taxonomy" id="3092156"/>
    <lineage>
        <taxon>Bacteria</taxon>
        <taxon>Pseudomonadati</taxon>
        <taxon>Verrucomicrobiota</taxon>
        <taxon>Opitutia</taxon>
        <taxon>Puniceicoccales</taxon>
        <taxon>Coraliomargaritaceae</taxon>
        <taxon>Coraliomargarita</taxon>
    </lineage>
</organism>
<evidence type="ECO:0000256" key="4">
    <source>
        <dbReference type="ARBA" id="ARBA00022839"/>
    </source>
</evidence>
<keyword evidence="10" id="KW-1185">Reference proteome</keyword>
<keyword evidence="1 6" id="KW-0963">Cytoplasm</keyword>
<dbReference type="EMBL" id="CP138858">
    <property type="protein sequence ID" value="WPJ94444.1"/>
    <property type="molecule type" value="Genomic_DNA"/>
</dbReference>
<dbReference type="InterPro" id="IPR003029">
    <property type="entry name" value="S1_domain"/>
</dbReference>
<evidence type="ECO:0000256" key="2">
    <source>
        <dbReference type="ARBA" id="ARBA00022722"/>
    </source>
</evidence>
<dbReference type="PANTHER" id="PTHR23355">
    <property type="entry name" value="RIBONUCLEASE"/>
    <property type="match status" value="1"/>
</dbReference>
<dbReference type="SMART" id="SM00955">
    <property type="entry name" value="RNB"/>
    <property type="match status" value="1"/>
</dbReference>
<dbReference type="PROSITE" id="PS50126">
    <property type="entry name" value="S1"/>
    <property type="match status" value="1"/>
</dbReference>
<dbReference type="HAMAP" id="MF_01895">
    <property type="entry name" value="RNase_R"/>
    <property type="match status" value="1"/>
</dbReference>
<feature type="compositionally biased region" description="Basic residues" evidence="7">
    <location>
        <begin position="764"/>
        <end position="773"/>
    </location>
</feature>
<dbReference type="Pfam" id="PF17876">
    <property type="entry name" value="CSD2"/>
    <property type="match status" value="1"/>
</dbReference>
<dbReference type="EC" id="3.1.13.1" evidence="6"/>
<feature type="region of interest" description="Disordered" evidence="7">
    <location>
        <begin position="760"/>
        <end position="847"/>
    </location>
</feature>
<comment type="function">
    <text evidence="6">3'-5' exoribonuclease that releases 5'-nucleoside monophosphates and is involved in maturation of structured RNAs.</text>
</comment>
<keyword evidence="3 6" id="KW-0378">Hydrolase</keyword>
<dbReference type="SUPFAM" id="SSF50249">
    <property type="entry name" value="Nucleic acid-binding proteins"/>
    <property type="match status" value="2"/>
</dbReference>
<evidence type="ECO:0000256" key="7">
    <source>
        <dbReference type="SAM" id="MobiDB-lite"/>
    </source>
</evidence>
<dbReference type="Pfam" id="PF00773">
    <property type="entry name" value="RNB"/>
    <property type="match status" value="1"/>
</dbReference>
<dbReference type="InterPro" id="IPR022966">
    <property type="entry name" value="RNase_II/R_CS"/>
</dbReference>
<dbReference type="InterPro" id="IPR013223">
    <property type="entry name" value="RNase_B_OB_dom"/>
</dbReference>
<proteinExistence type="inferred from homology"/>
<dbReference type="SMART" id="SM00316">
    <property type="entry name" value="S1"/>
    <property type="match status" value="1"/>
</dbReference>
<dbReference type="InterPro" id="IPR011805">
    <property type="entry name" value="RNase_R"/>
</dbReference>
<dbReference type="Pfam" id="PF00575">
    <property type="entry name" value="S1"/>
    <property type="match status" value="1"/>
</dbReference>
<dbReference type="PROSITE" id="PS01175">
    <property type="entry name" value="RIBONUCLEASE_II"/>
    <property type="match status" value="1"/>
</dbReference>
<dbReference type="Proteomes" id="UP001324993">
    <property type="component" value="Chromosome"/>
</dbReference>
<sequence length="847" mass="95998">MELRQKLLKLFGAKDYVPMRRMEIVSVLKLDAEDTKQAHTLLDQMLERGEIARLKKDRLCIPEDADLVSGRIIVRQSGSAILIPDAAPAGDGYPISAEDTGVAMHGDTVLARKVQPSRRPFHGRGRKQRPVYDPDAKPNVRVIRILKRAHSSIPGTLAQGRHATYVIPDDPRITQDILVPDPQNSGIRPIPQKGDKVVVKLLEWKQRHLNPEGEIIEVLGRTHEPDAEFKAILYKYDLSPQFPAAVEKQTESIPDKVRPEDIGNRQDCRDLFTFTIDPDDAKDFDDALSLEFLENDKFRVGVHIADVSNYVKPGSPLDREAQERGNSTYLVGTVISMLPHALSNGLCSLVEAEDRLTKTCFITFNSNADVIDVQFANTVICSNKRLTYKQAYAFMTQDDFATIRQTPLPPKHQTGSTGRSLDEVSDEEMGTLKKHIHQLWQLASQLRTRRFAKGSLDLDMTDVKIYVDEDGYADRIEKQFNDESHQLIEEFMLTANEQVARTMKKQNFPCIYRVHDEPEEEKLKELRETMMAFGVKCGNLQKPREMTALLKKLKEHPQGYTLKVHILRSLKQAQYRASADGHYGLAKHDYTHFTSPIRRYADLIVHRVLDGYLCKIGADSALSKPDIRYPQAKLESLGDHISITERNSIDAERESVKTKLLEFYDRELQKKEKQHFKAIITDVKNHGLFVELTDTLAFGMIHISTLDDDFYHPNAEGTALVGRRKQKAYSLGQYIVVQVERVDRFKRQIDFRVVVSDERDIGKKPGKPFKGRRISSERSAHKTPAKTADSRATIRKPKTSRGSATRRKASADSSNPANTNSKQPSTGGKVLTTRPKKNGRNRKRASK</sequence>
<dbReference type="Gene3D" id="2.40.50.140">
    <property type="entry name" value="Nucleic acid-binding proteins"/>
    <property type="match status" value="1"/>
</dbReference>
<name>A0ABZ0RNB5_9BACT</name>
<dbReference type="RefSeq" id="WP_319831373.1">
    <property type="nucleotide sequence ID" value="NZ_CP138858.1"/>
</dbReference>
<keyword evidence="2 6" id="KW-0540">Nuclease</keyword>
<comment type="subcellular location">
    <subcellularLocation>
        <location evidence="6">Cytoplasm</location>
    </subcellularLocation>
</comment>
<evidence type="ECO:0000259" key="8">
    <source>
        <dbReference type="PROSITE" id="PS50126"/>
    </source>
</evidence>
<dbReference type="InterPro" id="IPR050180">
    <property type="entry name" value="RNR_Ribonuclease"/>
</dbReference>
<dbReference type="PANTHER" id="PTHR23355:SF9">
    <property type="entry name" value="DIS3-LIKE EXONUCLEASE 2"/>
    <property type="match status" value="1"/>
</dbReference>
<feature type="compositionally biased region" description="Polar residues" evidence="7">
    <location>
        <begin position="811"/>
        <end position="826"/>
    </location>
</feature>
<evidence type="ECO:0000256" key="6">
    <source>
        <dbReference type="HAMAP-Rule" id="MF_01895"/>
    </source>
</evidence>
<comment type="similarity">
    <text evidence="6">Belongs to the RNR ribonuclease family. RNase R subfamily.</text>
</comment>
<feature type="compositionally biased region" description="Basic residues" evidence="7">
    <location>
        <begin position="793"/>
        <end position="808"/>
    </location>
</feature>
<dbReference type="InterPro" id="IPR012340">
    <property type="entry name" value="NA-bd_OB-fold"/>
</dbReference>
<feature type="compositionally biased region" description="Basic residues" evidence="7">
    <location>
        <begin position="834"/>
        <end position="847"/>
    </location>
</feature>
<protein>
    <recommendedName>
        <fullName evidence="6">Ribonuclease R</fullName>
        <shortName evidence="6">RNase R</shortName>
        <ecNumber evidence="6">3.1.13.1</ecNumber>
    </recommendedName>
</protein>
<dbReference type="CDD" id="cd04471">
    <property type="entry name" value="S1_RNase_R"/>
    <property type="match status" value="1"/>
</dbReference>
<evidence type="ECO:0000256" key="5">
    <source>
        <dbReference type="ARBA" id="ARBA00022884"/>
    </source>
</evidence>
<comment type="catalytic activity">
    <reaction evidence="6">
        <text>Exonucleolytic cleavage in the 3'- to 5'-direction to yield nucleoside 5'-phosphates.</text>
        <dbReference type="EC" id="3.1.13.1"/>
    </reaction>
</comment>
<evidence type="ECO:0000313" key="10">
    <source>
        <dbReference type="Proteomes" id="UP001324993"/>
    </source>
</evidence>
<feature type="domain" description="S1 motif" evidence="8">
    <location>
        <begin position="673"/>
        <end position="754"/>
    </location>
</feature>
<dbReference type="NCBIfam" id="TIGR02063">
    <property type="entry name" value="RNase_R"/>
    <property type="match status" value="1"/>
</dbReference>
<evidence type="ECO:0000256" key="3">
    <source>
        <dbReference type="ARBA" id="ARBA00022801"/>
    </source>
</evidence>